<dbReference type="GO" id="GO:0016525">
    <property type="term" value="P:negative regulation of angiogenesis"/>
    <property type="evidence" value="ECO:0007669"/>
    <property type="project" value="InterPro"/>
</dbReference>
<sequence length="291" mass="32886">MTLAGEGMSQIVRSLLELLQRRSYYSGDLLFSTEILRNVTDTFKRATYIPASDDVQKFFQIVSHMLDLENLEKWEDAHQVAPGAALLMRILEDFIHFIGEAQKPFQSFLTVTNNLMITIQREPVSAVSSDINFPMKGRRGMKDWARTAEDKLYIPKEVFTIPVEGKCQSSSPSKIHTFVDPGTESETTMYYVIGAILYRTLGIILPGPNPPAVINSKILTVTVRPEPQPSEPMVVVELSPLLNVTTLCASFKRHHLRRLCLLYEADALKRSHTLRKYKNVSRAVANTMPDD</sequence>
<dbReference type="Ensembl" id="ENSPMET00000031299.1">
    <property type="protein sequence ID" value="ENSPMEP00000011187.1"/>
    <property type="gene ID" value="ENSPMEG00000013252.1"/>
</dbReference>
<dbReference type="GO" id="GO:0016020">
    <property type="term" value="C:membrane"/>
    <property type="evidence" value="ECO:0007669"/>
    <property type="project" value="InterPro"/>
</dbReference>
<dbReference type="Pfam" id="PF16489">
    <property type="entry name" value="GAIN"/>
    <property type="match status" value="1"/>
</dbReference>
<dbReference type="Proteomes" id="UP000261480">
    <property type="component" value="Unplaced"/>
</dbReference>
<keyword evidence="3" id="KW-1185">Reference proteome</keyword>
<proteinExistence type="predicted"/>
<evidence type="ECO:0000313" key="3">
    <source>
        <dbReference type="Proteomes" id="UP000261480"/>
    </source>
</evidence>
<protein>
    <recommendedName>
        <fullName evidence="1">AGRL2-4 GAIN subdomain A domain-containing protein</fullName>
    </recommendedName>
</protein>
<name>A0A3B3X819_9TELE</name>
<dbReference type="InterPro" id="IPR032471">
    <property type="entry name" value="AGRL2-4_GAIN_subdom_A"/>
</dbReference>
<reference evidence="2" key="2">
    <citation type="submission" date="2025-09" db="UniProtKB">
        <authorList>
            <consortium name="Ensembl"/>
        </authorList>
    </citation>
    <scope>IDENTIFICATION</scope>
</reference>
<accession>A0A3B3X819</accession>
<evidence type="ECO:0000313" key="2">
    <source>
        <dbReference type="Ensembl" id="ENSPMEP00000011187.1"/>
    </source>
</evidence>
<dbReference type="InterPro" id="IPR008077">
    <property type="entry name" value="GPCR_2_brain_angio_inhib"/>
</dbReference>
<feature type="domain" description="AGRL2-4 GAIN subdomain A" evidence="1">
    <location>
        <begin position="2"/>
        <end position="98"/>
    </location>
</feature>
<dbReference type="PRINTS" id="PR01694">
    <property type="entry name" value="BAIPRECURSOR"/>
</dbReference>
<dbReference type="InterPro" id="IPR046338">
    <property type="entry name" value="GAIN_dom_sf"/>
</dbReference>
<dbReference type="AlphaFoldDB" id="A0A3B3X819"/>
<organism evidence="2 3">
    <name type="scientific">Poecilia mexicana</name>
    <dbReference type="NCBI Taxonomy" id="48701"/>
    <lineage>
        <taxon>Eukaryota</taxon>
        <taxon>Metazoa</taxon>
        <taxon>Chordata</taxon>
        <taxon>Craniata</taxon>
        <taxon>Vertebrata</taxon>
        <taxon>Euteleostomi</taxon>
        <taxon>Actinopterygii</taxon>
        <taxon>Neopterygii</taxon>
        <taxon>Teleostei</taxon>
        <taxon>Neoteleostei</taxon>
        <taxon>Acanthomorphata</taxon>
        <taxon>Ovalentaria</taxon>
        <taxon>Atherinomorphae</taxon>
        <taxon>Cyprinodontiformes</taxon>
        <taxon>Poeciliidae</taxon>
        <taxon>Poeciliinae</taxon>
        <taxon>Poecilia</taxon>
    </lineage>
</organism>
<dbReference type="STRING" id="48701.ENSPMEP00000011187"/>
<reference evidence="2" key="1">
    <citation type="submission" date="2025-08" db="UniProtKB">
        <authorList>
            <consortium name="Ensembl"/>
        </authorList>
    </citation>
    <scope>IDENTIFICATION</scope>
</reference>
<evidence type="ECO:0000259" key="1">
    <source>
        <dbReference type="Pfam" id="PF16489"/>
    </source>
</evidence>
<dbReference type="Gene3D" id="1.25.40.610">
    <property type="match status" value="1"/>
</dbReference>
<dbReference type="Gene3D" id="2.60.220.50">
    <property type="match status" value="1"/>
</dbReference>